<name>F5XGW6_MICPN</name>
<dbReference type="HOGENOM" id="CLU_470753_0_0_11"/>
<dbReference type="STRING" id="1032480.MLP_25840"/>
<evidence type="ECO:0000313" key="4">
    <source>
        <dbReference type="Proteomes" id="UP000007947"/>
    </source>
</evidence>
<sequence length="579" mass="63942">MAGRLLRGAPEPPAKPAAHRPPTLTAVAKGRPGQEQIPPLPMLRQLDRCLRDTKARRCAVVTEPGGLELASLLAESWPDLGVTVLMSEQSLEESHTQLTAAGPFDVLVDLTGAGAEQVTRWRRCFWHVRSGGRYLVADALTAGTDTDRTQGLWCYVAGLLDVPRPEEKPVGRQAQDDLQLAAALRSVQLDGATLVLGKRTEALPKTRERQIGTILQARPELGTVITTLPAAPLTSAATLEVNLHDYDKRFRPVFDNPPMALRAYRSVSCYPHQVAVSGGVLLPDTYRHYYGPRLQNRFLQEVAQDFARLKGAAARAEVRPLPGAYFYLDSEWPDHFGHTMTEQLSRLWALPAAQQAYPEVQGLILLRGEQQTISPFQQAIFAAAGVDQVVAVRGPVRADTLLAATPMLSNPDFMDARIAETWARVHDSLLAQTGDRDRPDRIFCSRRPSYKRVCHNIAEVEDLAREHGYTVVFPEDHDLPEQVAMFHHAQRIAGLAGSAMFTSALCQGPRDLLILSSESYTARNEYMIASVLGHRLEVIWCDADEKQPAVGWSGSAFSAGFTVDLARDGDRLRRWLDGY</sequence>
<dbReference type="AlphaFoldDB" id="F5XGW6"/>
<proteinExistence type="predicted"/>
<organism evidence="3 4">
    <name type="scientific">Microlunatus phosphovorus (strain ATCC 700054 / DSM 10555 / JCM 9379 / NBRC 101784 / NCIMB 13414 / VKM Ac-1990 / NM-1)</name>
    <dbReference type="NCBI Taxonomy" id="1032480"/>
    <lineage>
        <taxon>Bacteria</taxon>
        <taxon>Bacillati</taxon>
        <taxon>Actinomycetota</taxon>
        <taxon>Actinomycetes</taxon>
        <taxon>Propionibacteriales</taxon>
        <taxon>Propionibacteriaceae</taxon>
        <taxon>Microlunatus</taxon>
    </lineage>
</organism>
<accession>F5XGW6</accession>
<dbReference type="eggNOG" id="COG4421">
    <property type="taxonomic scope" value="Bacteria"/>
</dbReference>
<dbReference type="GO" id="GO:0016757">
    <property type="term" value="F:glycosyltransferase activity"/>
    <property type="evidence" value="ECO:0007669"/>
    <property type="project" value="InterPro"/>
</dbReference>
<keyword evidence="4" id="KW-1185">Reference proteome</keyword>
<dbReference type="EMBL" id="AP012204">
    <property type="protein sequence ID" value="BAK35598.1"/>
    <property type="molecule type" value="Genomic_DNA"/>
</dbReference>
<gene>
    <name evidence="3" type="ordered locus">MLP_25840</name>
</gene>
<evidence type="ECO:0000313" key="3">
    <source>
        <dbReference type="EMBL" id="BAK35598.1"/>
    </source>
</evidence>
<evidence type="ECO:0000256" key="1">
    <source>
        <dbReference type="SAM" id="MobiDB-lite"/>
    </source>
</evidence>
<dbReference type="Pfam" id="PF04577">
    <property type="entry name" value="Glyco_transf_61"/>
    <property type="match status" value="1"/>
</dbReference>
<dbReference type="InterPro" id="IPR049625">
    <property type="entry name" value="Glyco_transf_61_cat"/>
</dbReference>
<protein>
    <recommendedName>
        <fullName evidence="2">Glycosyltransferase 61 catalytic domain-containing protein</fullName>
    </recommendedName>
</protein>
<reference evidence="3 4" key="1">
    <citation type="submission" date="2011-05" db="EMBL/GenBank/DDBJ databases">
        <title>Whole genome sequence of Microlunatus phosphovorus NM-1.</title>
        <authorList>
            <person name="Hosoyama A."/>
            <person name="Sasaki K."/>
            <person name="Harada T."/>
            <person name="Igarashi R."/>
            <person name="Kawakoshi A."/>
            <person name="Sasagawa M."/>
            <person name="Fukada J."/>
            <person name="Nakamura S."/>
            <person name="Katano Y."/>
            <person name="Hanada S."/>
            <person name="Kamagata Y."/>
            <person name="Nakamura N."/>
            <person name="Yamazaki S."/>
            <person name="Fujita N."/>
        </authorList>
    </citation>
    <scope>NUCLEOTIDE SEQUENCE [LARGE SCALE GENOMIC DNA]</scope>
    <source>
        <strain evidence="4">ATCC 700054 / DSM 10555 / JCM 9379 / NBRC 101784 / NCIMB 13414 / VKM Ac-1990 / NM-1</strain>
    </source>
</reference>
<dbReference type="KEGG" id="mph:MLP_25840"/>
<evidence type="ECO:0000259" key="2">
    <source>
        <dbReference type="Pfam" id="PF04577"/>
    </source>
</evidence>
<feature type="region of interest" description="Disordered" evidence="1">
    <location>
        <begin position="1"/>
        <end position="39"/>
    </location>
</feature>
<feature type="domain" description="Glycosyltransferase 61 catalytic" evidence="2">
    <location>
        <begin position="336"/>
        <end position="507"/>
    </location>
</feature>
<dbReference type="Proteomes" id="UP000007947">
    <property type="component" value="Chromosome"/>
</dbReference>